<dbReference type="InterPro" id="IPR011990">
    <property type="entry name" value="TPR-like_helical_dom_sf"/>
</dbReference>
<proteinExistence type="predicted"/>
<dbReference type="PATRIC" id="fig|1915.4.peg.1510"/>
<protein>
    <submittedName>
        <fullName evidence="2">Uncharacterized protein</fullName>
    </submittedName>
</protein>
<organism evidence="2 3">
    <name type="scientific">Streptomyces lincolnensis</name>
    <dbReference type="NCBI Taxonomy" id="1915"/>
    <lineage>
        <taxon>Bacteria</taxon>
        <taxon>Bacillati</taxon>
        <taxon>Actinomycetota</taxon>
        <taxon>Actinomycetes</taxon>
        <taxon>Kitasatosporales</taxon>
        <taxon>Streptomycetaceae</taxon>
        <taxon>Streptomyces</taxon>
    </lineage>
</organism>
<name>A0A1B1M4G2_STRLN</name>
<feature type="compositionally biased region" description="Acidic residues" evidence="1">
    <location>
        <begin position="1"/>
        <end position="25"/>
    </location>
</feature>
<accession>A0A1B1M4G2</accession>
<dbReference type="STRING" id="1915.SLINC_1315"/>
<dbReference type="KEGG" id="sls:SLINC_1315"/>
<dbReference type="EMBL" id="CP016438">
    <property type="protein sequence ID" value="ANS63539.1"/>
    <property type="molecule type" value="Genomic_DNA"/>
</dbReference>
<evidence type="ECO:0000313" key="3">
    <source>
        <dbReference type="Proteomes" id="UP000092598"/>
    </source>
</evidence>
<gene>
    <name evidence="2" type="ORF">SLINC_1315</name>
</gene>
<dbReference type="Gene3D" id="1.25.40.10">
    <property type="entry name" value="Tetratricopeptide repeat domain"/>
    <property type="match status" value="2"/>
</dbReference>
<keyword evidence="3" id="KW-1185">Reference proteome</keyword>
<dbReference type="AlphaFoldDB" id="A0A1B1M4G2"/>
<evidence type="ECO:0000313" key="2">
    <source>
        <dbReference type="EMBL" id="ANS63539.1"/>
    </source>
</evidence>
<feature type="region of interest" description="Disordered" evidence="1">
    <location>
        <begin position="1"/>
        <end position="28"/>
    </location>
</feature>
<dbReference type="SUPFAM" id="SSF48452">
    <property type="entry name" value="TPR-like"/>
    <property type="match status" value="2"/>
</dbReference>
<reference evidence="2 3" key="1">
    <citation type="submission" date="2016-07" db="EMBL/GenBank/DDBJ databases">
        <title>Enhancement of antibiotic productionsby engineered nitrateutilization in actinobacteria.</title>
        <authorList>
            <person name="Meng S.C."/>
        </authorList>
    </citation>
    <scope>NUCLEOTIDE SEQUENCE [LARGE SCALE GENOMIC DNA]</scope>
    <source>
        <strain evidence="2 3">NRRL 2936</strain>
    </source>
</reference>
<dbReference type="Proteomes" id="UP000092598">
    <property type="component" value="Chromosome"/>
</dbReference>
<sequence length="556" mass="59918">MPEDMEDPQDPQVLEDPEAAAEQEEQAAGLSYGEPFDSGFALAERHQLTPDLPAALAVYGELLAVAESFEDSPDVQLLRGHLLSDIGTVQLAATDLPGAALCIGRSLDLVRGIASVPMGPNGRRLWQEVLLKTLLARVELLRRTGRFDEAQEAMAEATDLLSEFDDPEGLRTAEIGLSRVHLLMDRSAWGAAEELASALLTDAPLAEPYLLDCLGVVCASTVRFEQAEDYFARAEEACLTLGHHAGRQQVLSHRAYAALRAGDLDRAEELYAEAAEIFERQGQAEDLAVCEQARAAIAAHRGDAAGAAALTASSLARFQQVGAAIAAADTMLMGARHAYERGDIDEMKRLAQGARDVYQERGVYERCAQVDLMLARTLEDNLNRTDHGDHERASLANALSLALPAALTLEAARYDFATAHARSQWLQLADEAMQLVFRLALRSNDQGLIFELVEHRCAGASLALSHTSTADRAATVFPDAAMKTYGPDDDAPLTLGGIAAEAAASVGLRVAPPPKIVMSAEAGGRTALQEYVQAAEFRYHRRIVSEEEVPFCPPTI</sequence>
<evidence type="ECO:0000256" key="1">
    <source>
        <dbReference type="SAM" id="MobiDB-lite"/>
    </source>
</evidence>